<evidence type="ECO:0000256" key="2">
    <source>
        <dbReference type="ARBA" id="ARBA00021310"/>
    </source>
</evidence>
<dbReference type="EMBL" id="AZGD01000090">
    <property type="protein sequence ID" value="KRM18992.1"/>
    <property type="molecule type" value="Genomic_DNA"/>
</dbReference>
<dbReference type="PANTHER" id="PTHR33991:SF1">
    <property type="entry name" value="DNA REPAIR PROTEIN RECO"/>
    <property type="match status" value="1"/>
</dbReference>
<evidence type="ECO:0000313" key="10">
    <source>
        <dbReference type="Proteomes" id="UP000051054"/>
    </source>
</evidence>
<sequence length="253" mass="29090">MIYRNVEFQGIVVSRKNYRERDMLVEIYTDKYGFKTFLVRGARKRGFKLSAAILPFTFATYVGSINEDGLSFITTTKNLKQFQSINQDIFLNAYATYILELMKYAYQSDDLISLDWFEKTVSSISAINEGLDPQIITNILEVQALGRFGVQPNWQYCVVCQGVKGPFDYSESYGGLLCVRHFHLDSQRLHLDAKTVFYLRKFSVIDINRISTINVGDKTKENLAKALTTIYDGQVGIYIKAKSFIEKMNTQLY</sequence>
<dbReference type="GO" id="GO:0006302">
    <property type="term" value="P:double-strand break repair"/>
    <property type="evidence" value="ECO:0007669"/>
    <property type="project" value="TreeGrafter"/>
</dbReference>
<dbReference type="Gene3D" id="6.20.220.20">
    <property type="entry name" value="Recombination protein O, zinc-binding domain"/>
    <property type="match status" value="1"/>
</dbReference>
<comment type="similarity">
    <text evidence="1 7">Belongs to the RecO family.</text>
</comment>
<dbReference type="STRING" id="1423755.FC40_GL000781"/>
<dbReference type="InterPro" id="IPR003717">
    <property type="entry name" value="RecO"/>
</dbReference>
<dbReference type="GO" id="GO:0006310">
    <property type="term" value="P:DNA recombination"/>
    <property type="evidence" value="ECO:0007669"/>
    <property type="project" value="UniProtKB-UniRule"/>
</dbReference>
<dbReference type="Pfam" id="PF11967">
    <property type="entry name" value="RecO_N"/>
    <property type="match status" value="1"/>
</dbReference>
<dbReference type="OrthoDB" id="9797083at2"/>
<evidence type="ECO:0000256" key="6">
    <source>
        <dbReference type="ARBA" id="ARBA00033409"/>
    </source>
</evidence>
<dbReference type="GO" id="GO:0043590">
    <property type="term" value="C:bacterial nucleoid"/>
    <property type="evidence" value="ECO:0007669"/>
    <property type="project" value="TreeGrafter"/>
</dbReference>
<name>A0A0R1WM97_9LACO</name>
<dbReference type="HAMAP" id="MF_00201">
    <property type="entry name" value="RecO"/>
    <property type="match status" value="1"/>
</dbReference>
<keyword evidence="10" id="KW-1185">Reference proteome</keyword>
<keyword evidence="3 7" id="KW-0227">DNA damage</keyword>
<dbReference type="NCBIfam" id="TIGR00613">
    <property type="entry name" value="reco"/>
    <property type="match status" value="1"/>
</dbReference>
<dbReference type="AlphaFoldDB" id="A0A0R1WM97"/>
<dbReference type="eggNOG" id="COG1381">
    <property type="taxonomic scope" value="Bacteria"/>
</dbReference>
<gene>
    <name evidence="7" type="primary">recO</name>
    <name evidence="9" type="ORF">FC40_GL000781</name>
</gene>
<evidence type="ECO:0000256" key="1">
    <source>
        <dbReference type="ARBA" id="ARBA00007452"/>
    </source>
</evidence>
<evidence type="ECO:0000256" key="7">
    <source>
        <dbReference type="HAMAP-Rule" id="MF_00201"/>
    </source>
</evidence>
<comment type="function">
    <text evidence="7">Involved in DNA repair and RecF pathway recombination.</text>
</comment>
<proteinExistence type="inferred from homology"/>
<keyword evidence="5 7" id="KW-0234">DNA repair</keyword>
<dbReference type="SUPFAM" id="SSF50249">
    <property type="entry name" value="Nucleic acid-binding proteins"/>
    <property type="match status" value="1"/>
</dbReference>
<dbReference type="InterPro" id="IPR042242">
    <property type="entry name" value="RecO_C"/>
</dbReference>
<protein>
    <recommendedName>
        <fullName evidence="2 7">DNA repair protein RecO</fullName>
    </recommendedName>
    <alternativeName>
        <fullName evidence="6 7">Recombination protein O</fullName>
    </alternativeName>
</protein>
<dbReference type="InterPro" id="IPR037278">
    <property type="entry name" value="ARFGAP/RecO"/>
</dbReference>
<comment type="caution">
    <text evidence="9">The sequence shown here is derived from an EMBL/GenBank/DDBJ whole genome shotgun (WGS) entry which is preliminary data.</text>
</comment>
<evidence type="ECO:0000256" key="4">
    <source>
        <dbReference type="ARBA" id="ARBA00023172"/>
    </source>
</evidence>
<feature type="domain" description="DNA replication/recombination mediator RecO N-terminal" evidence="8">
    <location>
        <begin position="5"/>
        <end position="81"/>
    </location>
</feature>
<reference evidence="9 10" key="1">
    <citation type="journal article" date="2015" name="Genome Announc.">
        <title>Expanding the biotechnology potential of lactobacilli through comparative genomics of 213 strains and associated genera.</title>
        <authorList>
            <person name="Sun Z."/>
            <person name="Harris H.M."/>
            <person name="McCann A."/>
            <person name="Guo C."/>
            <person name="Argimon S."/>
            <person name="Zhang W."/>
            <person name="Yang X."/>
            <person name="Jeffery I.B."/>
            <person name="Cooney J.C."/>
            <person name="Kagawa T.F."/>
            <person name="Liu W."/>
            <person name="Song Y."/>
            <person name="Salvetti E."/>
            <person name="Wrobel A."/>
            <person name="Rasinkangas P."/>
            <person name="Parkhill J."/>
            <person name="Rea M.C."/>
            <person name="O'Sullivan O."/>
            <person name="Ritari J."/>
            <person name="Douillard F.P."/>
            <person name="Paul Ross R."/>
            <person name="Yang R."/>
            <person name="Briner A.E."/>
            <person name="Felis G.E."/>
            <person name="de Vos W.M."/>
            <person name="Barrangou R."/>
            <person name="Klaenhammer T.R."/>
            <person name="Caufield P.W."/>
            <person name="Cui Y."/>
            <person name="Zhang H."/>
            <person name="O'Toole P.W."/>
        </authorList>
    </citation>
    <scope>NUCLEOTIDE SEQUENCE [LARGE SCALE GENOMIC DNA]</scope>
    <source>
        <strain evidence="9 10">DSM 18933</strain>
    </source>
</reference>
<dbReference type="PANTHER" id="PTHR33991">
    <property type="entry name" value="DNA REPAIR PROTEIN RECO"/>
    <property type="match status" value="1"/>
</dbReference>
<dbReference type="Gene3D" id="2.40.50.140">
    <property type="entry name" value="Nucleic acid-binding proteins"/>
    <property type="match status" value="1"/>
</dbReference>
<evidence type="ECO:0000259" key="8">
    <source>
        <dbReference type="Pfam" id="PF11967"/>
    </source>
</evidence>
<organism evidence="9 10">
    <name type="scientific">Ligilactobacillus hayakitensis DSM 18933 = JCM 14209</name>
    <dbReference type="NCBI Taxonomy" id="1423755"/>
    <lineage>
        <taxon>Bacteria</taxon>
        <taxon>Bacillati</taxon>
        <taxon>Bacillota</taxon>
        <taxon>Bacilli</taxon>
        <taxon>Lactobacillales</taxon>
        <taxon>Lactobacillaceae</taxon>
        <taxon>Ligilactobacillus</taxon>
    </lineage>
</organism>
<accession>A0A0R1WM97</accession>
<keyword evidence="4 7" id="KW-0233">DNA recombination</keyword>
<dbReference type="SUPFAM" id="SSF57863">
    <property type="entry name" value="ArfGap/RecO-like zinc finger"/>
    <property type="match status" value="1"/>
</dbReference>
<dbReference type="Proteomes" id="UP000051054">
    <property type="component" value="Unassembled WGS sequence"/>
</dbReference>
<dbReference type="InterPro" id="IPR022572">
    <property type="entry name" value="DNA_rep/recomb_RecO_N"/>
</dbReference>
<evidence type="ECO:0000256" key="5">
    <source>
        <dbReference type="ARBA" id="ARBA00023204"/>
    </source>
</evidence>
<dbReference type="RefSeq" id="WP_025022035.1">
    <property type="nucleotide sequence ID" value="NZ_AZGD01000090.1"/>
</dbReference>
<evidence type="ECO:0000256" key="3">
    <source>
        <dbReference type="ARBA" id="ARBA00022763"/>
    </source>
</evidence>
<dbReference type="Pfam" id="PF02565">
    <property type="entry name" value="RecO_C"/>
    <property type="match status" value="1"/>
</dbReference>
<dbReference type="Gene3D" id="1.20.1440.120">
    <property type="entry name" value="Recombination protein O, C-terminal domain"/>
    <property type="match status" value="1"/>
</dbReference>
<dbReference type="InterPro" id="IPR012340">
    <property type="entry name" value="NA-bd_OB-fold"/>
</dbReference>
<evidence type="ECO:0000313" key="9">
    <source>
        <dbReference type="EMBL" id="KRM18992.1"/>
    </source>
</evidence>
<dbReference type="PATRIC" id="fig|1423755.3.peg.835"/>